<reference evidence="3" key="1">
    <citation type="journal article" date="2019" name="Int. J. Syst. Evol. Microbiol.">
        <title>The Global Catalogue of Microorganisms (GCM) 10K type strain sequencing project: providing services to taxonomists for standard genome sequencing and annotation.</title>
        <authorList>
            <consortium name="The Broad Institute Genomics Platform"/>
            <consortium name="The Broad Institute Genome Sequencing Center for Infectious Disease"/>
            <person name="Wu L."/>
            <person name="Ma J."/>
        </authorList>
    </citation>
    <scope>NUCLEOTIDE SEQUENCE [LARGE SCALE GENOMIC DNA]</scope>
    <source>
        <strain evidence="3">CGMCC 4.7393</strain>
    </source>
</reference>
<proteinExistence type="predicted"/>
<organism evidence="2 3">
    <name type="scientific">Rufibacter roseus</name>
    <dbReference type="NCBI Taxonomy" id="1567108"/>
    <lineage>
        <taxon>Bacteria</taxon>
        <taxon>Pseudomonadati</taxon>
        <taxon>Bacteroidota</taxon>
        <taxon>Cytophagia</taxon>
        <taxon>Cytophagales</taxon>
        <taxon>Hymenobacteraceae</taxon>
        <taxon>Rufibacter</taxon>
    </lineage>
</organism>
<dbReference type="RefSeq" id="WP_066615589.1">
    <property type="nucleotide sequence ID" value="NZ_JBHSYQ010000003.1"/>
</dbReference>
<feature type="signal peptide" evidence="1">
    <location>
        <begin position="1"/>
        <end position="19"/>
    </location>
</feature>
<keyword evidence="3" id="KW-1185">Reference proteome</keyword>
<evidence type="ECO:0000256" key="1">
    <source>
        <dbReference type="SAM" id="SignalP"/>
    </source>
</evidence>
<name>A0ABW2DHG0_9BACT</name>
<accession>A0ABW2DHG0</accession>
<dbReference type="Proteomes" id="UP001596405">
    <property type="component" value="Unassembled WGS sequence"/>
</dbReference>
<comment type="caution">
    <text evidence="2">The sequence shown here is derived from an EMBL/GenBank/DDBJ whole genome shotgun (WGS) entry which is preliminary data.</text>
</comment>
<sequence length="188" mass="21489">MKLKIKFLLFVFLPFGLTALKCGTQSSNLINKLSIKNEQLINIVDSIQMVAQQGTFVPVKTVYLIKINREGNQYEVSFALFEKSTFGTYLSNKKDKPLGYFNSNNSNVFVFGEILEPFFKVETGKSKQFQCFAEAKNDSINYPLKQSLLKNKNTPPMPPVVIGRIVWVYRYEDGKLKFVDQGSFPMLE</sequence>
<gene>
    <name evidence="2" type="ORF">ACFQHR_06880</name>
</gene>
<evidence type="ECO:0000313" key="3">
    <source>
        <dbReference type="Proteomes" id="UP001596405"/>
    </source>
</evidence>
<keyword evidence="1" id="KW-0732">Signal</keyword>
<evidence type="ECO:0000313" key="2">
    <source>
        <dbReference type="EMBL" id="MFC6997342.1"/>
    </source>
</evidence>
<feature type="chain" id="PRO_5046872248" evidence="1">
    <location>
        <begin position="20"/>
        <end position="188"/>
    </location>
</feature>
<dbReference type="EMBL" id="JBHSYQ010000003">
    <property type="protein sequence ID" value="MFC6997342.1"/>
    <property type="molecule type" value="Genomic_DNA"/>
</dbReference>
<protein>
    <submittedName>
        <fullName evidence="2">Uncharacterized protein</fullName>
    </submittedName>
</protein>